<reference evidence="3 4" key="1">
    <citation type="journal article" date="2014" name="Genome Announc.">
        <title>Draft Genome Sequence of the Antitrypanosomally Active Sponge-Associated Bacterium Actinokineospora sp. Strain EG49.</title>
        <authorList>
            <person name="Harjes J."/>
            <person name="Ryu T."/>
            <person name="Abdelmohsen U.R."/>
            <person name="Moitinho-Silva L."/>
            <person name="Horn H."/>
            <person name="Ravasi T."/>
            <person name="Hentschel U."/>
        </authorList>
    </citation>
    <scope>NUCLEOTIDE SEQUENCE [LARGE SCALE GENOMIC DNA]</scope>
    <source>
        <strain evidence="3 4">EG49</strain>
    </source>
</reference>
<dbReference type="SUPFAM" id="SSF53774">
    <property type="entry name" value="Glutaminase/Asparaginase"/>
    <property type="match status" value="1"/>
</dbReference>
<evidence type="ECO:0000259" key="1">
    <source>
        <dbReference type="Pfam" id="PF00710"/>
    </source>
</evidence>
<dbReference type="PRINTS" id="PR00139">
    <property type="entry name" value="ASNGLNASE"/>
</dbReference>
<protein>
    <submittedName>
        <fullName evidence="3">L-asparaginase</fullName>
        <ecNumber evidence="3">3.5.1.1</ecNumber>
    </submittedName>
</protein>
<evidence type="ECO:0000259" key="2">
    <source>
        <dbReference type="Pfam" id="PF17763"/>
    </source>
</evidence>
<dbReference type="RefSeq" id="WP_035282986.1">
    <property type="nucleotide sequence ID" value="NZ_AYXG01000103.1"/>
</dbReference>
<name>W7IXW6_9PSEU</name>
<accession>W7IXW6</accession>
<feature type="domain" description="L-asparaginase N-terminal" evidence="1">
    <location>
        <begin position="3"/>
        <end position="186"/>
    </location>
</feature>
<dbReference type="PATRIC" id="fig|909613.9.peg.3057"/>
<dbReference type="PIRSF" id="PIRSF500176">
    <property type="entry name" value="L_ASNase"/>
    <property type="match status" value="1"/>
</dbReference>
<dbReference type="InterPro" id="IPR027473">
    <property type="entry name" value="L-asparaginase_C"/>
</dbReference>
<proteinExistence type="predicted"/>
<dbReference type="GO" id="GO:0004067">
    <property type="term" value="F:asparaginase activity"/>
    <property type="evidence" value="ECO:0007669"/>
    <property type="project" value="UniProtKB-UniRule"/>
</dbReference>
<evidence type="ECO:0000313" key="3">
    <source>
        <dbReference type="EMBL" id="EWC61697.1"/>
    </source>
</evidence>
<dbReference type="InterPro" id="IPR037152">
    <property type="entry name" value="L-asparaginase_N_sf"/>
</dbReference>
<dbReference type="InterPro" id="IPR027474">
    <property type="entry name" value="L-asparaginase_N"/>
</dbReference>
<dbReference type="InterPro" id="IPR006034">
    <property type="entry name" value="Asparaginase/glutaminase-like"/>
</dbReference>
<dbReference type="AlphaFoldDB" id="W7IXW6"/>
<dbReference type="SMART" id="SM00870">
    <property type="entry name" value="Asparaginase"/>
    <property type="match status" value="1"/>
</dbReference>
<sequence length="334" mass="33815">MPRLLLLATGDTLAQLRHSSPPRIADGAELLTRVAAPEGTEVEDVRAEPSWDTSPGTQLLLARRTRSALLDDGYDGVVITHGLDTIEETAFLTDVLLGPAADLGAVVLTGATRCLDDPATDGPINLAAALTAAADPVTPGLGAVLCLDGELHAARRAHLADTTRSPSITSAPHPRLGHIAGGRVVLTGGAPPRPPVITDLPETNVALVKTYPGMPTSLLTAVTDAGALGVVVEGTGRGNVPVELLMPIRELLSWDIPVVVASRAHSTGFAGWEVASSAVSGPPGVLGMDAVDLAGRVGAISACGLRPAQARVALMAALASGGGVAAARAYFAGL</sequence>
<dbReference type="Pfam" id="PF17763">
    <property type="entry name" value="Asparaginase_C"/>
    <property type="match status" value="1"/>
</dbReference>
<dbReference type="PIRSF" id="PIRSF001220">
    <property type="entry name" value="L-ASNase_gatD"/>
    <property type="match status" value="1"/>
</dbReference>
<dbReference type="PANTHER" id="PTHR11707:SF28">
    <property type="entry name" value="60 KDA LYSOPHOSPHOLIPASE"/>
    <property type="match status" value="1"/>
</dbReference>
<dbReference type="EMBL" id="AYXG01000103">
    <property type="protein sequence ID" value="EWC61697.1"/>
    <property type="molecule type" value="Genomic_DNA"/>
</dbReference>
<dbReference type="OrthoDB" id="9788068at2"/>
<comment type="caution">
    <text evidence="3">The sequence shown here is derived from an EMBL/GenBank/DDBJ whole genome shotgun (WGS) entry which is preliminary data.</text>
</comment>
<dbReference type="PANTHER" id="PTHR11707">
    <property type="entry name" value="L-ASPARAGINASE"/>
    <property type="match status" value="1"/>
</dbReference>
<dbReference type="Gene3D" id="3.40.50.1170">
    <property type="entry name" value="L-asparaginase, N-terminal domain"/>
    <property type="match status" value="1"/>
</dbReference>
<keyword evidence="3" id="KW-0378">Hydrolase</keyword>
<keyword evidence="4" id="KW-1185">Reference proteome</keyword>
<dbReference type="Pfam" id="PF00710">
    <property type="entry name" value="Asparaginase"/>
    <property type="match status" value="1"/>
</dbReference>
<dbReference type="Proteomes" id="UP000019277">
    <property type="component" value="Unassembled WGS sequence"/>
</dbReference>
<gene>
    <name evidence="3" type="ORF">UO65_3055</name>
</gene>
<dbReference type="InterPro" id="IPR036152">
    <property type="entry name" value="Asp/glu_Ase-like_sf"/>
</dbReference>
<dbReference type="Gene3D" id="3.40.50.40">
    <property type="match status" value="1"/>
</dbReference>
<dbReference type="InterPro" id="IPR040919">
    <property type="entry name" value="Asparaginase_C"/>
</dbReference>
<dbReference type="EC" id="3.5.1.1" evidence="3"/>
<dbReference type="STRING" id="909613.UO65_3055"/>
<feature type="domain" description="Asparaginase/glutaminase C-terminal" evidence="2">
    <location>
        <begin position="204"/>
        <end position="331"/>
    </location>
</feature>
<dbReference type="PROSITE" id="PS51732">
    <property type="entry name" value="ASN_GLN_ASE_3"/>
    <property type="match status" value="1"/>
</dbReference>
<organism evidence="3 4">
    <name type="scientific">Actinokineospora spheciospongiae</name>
    <dbReference type="NCBI Taxonomy" id="909613"/>
    <lineage>
        <taxon>Bacteria</taxon>
        <taxon>Bacillati</taxon>
        <taxon>Actinomycetota</taxon>
        <taxon>Actinomycetes</taxon>
        <taxon>Pseudonocardiales</taxon>
        <taxon>Pseudonocardiaceae</taxon>
        <taxon>Actinokineospora</taxon>
    </lineage>
</organism>
<dbReference type="eggNOG" id="COG0252">
    <property type="taxonomic scope" value="Bacteria"/>
</dbReference>
<evidence type="ECO:0000313" key="4">
    <source>
        <dbReference type="Proteomes" id="UP000019277"/>
    </source>
</evidence>